<dbReference type="InterPro" id="IPR048502">
    <property type="entry name" value="NamZ_N"/>
</dbReference>
<evidence type="ECO:0000259" key="1">
    <source>
        <dbReference type="Pfam" id="PF07075"/>
    </source>
</evidence>
<name>A0A432AY96_CHLPH</name>
<dbReference type="InterPro" id="IPR048503">
    <property type="entry name" value="NamZ_C"/>
</dbReference>
<feature type="domain" description="Peptidoglycan beta-N-acetylmuramidase NamZ N-terminal" evidence="1">
    <location>
        <begin position="75"/>
        <end position="275"/>
    </location>
</feature>
<evidence type="ECO:0000313" key="3">
    <source>
        <dbReference type="EMBL" id="RTY40082.1"/>
    </source>
</evidence>
<dbReference type="GO" id="GO:0033922">
    <property type="term" value="F:peptidoglycan beta-N-acetylmuramidase activity"/>
    <property type="evidence" value="ECO:0007669"/>
    <property type="project" value="InterPro"/>
</dbReference>
<dbReference type="RefSeq" id="WP_126383466.1">
    <property type="nucleotide sequence ID" value="NZ_RXYK01000001.1"/>
</dbReference>
<gene>
    <name evidence="3" type="ORF">EKD02_01420</name>
</gene>
<sequence length="429" mass="47053">MTECLCRLIAKNSGRSSLPAPAFLFFLLLLPLFLPCSLHAADRSASFPALAVEPLLSGIDRLDVSRCSELSGLRVGLITNEAAATGTGEPGYAMMLRHGVRLQYLMAPEHGFAVNVEAGRSAEGTILAGNLQVHSLYGSTRIPDAALLQQIDLLIFDLQDVGVRCYTYLSTMKNAMQACSETRTAFMVLDRPNPIAPLARGGFMLEPRQVSFVGAEDIPFIHAMTLGELAQLIKARHFPDLNLHVISMQGWSRNRFGDEFPGFTFRSPSPNISSVETAIVYPATVLLEATRISEGRGTDAPFLQFGAPFIDPERIAASLNQENLPGVRFFPVSFIPTTSKFKGKRCNGVRLSITNRREFNAFMTGVAILQTLHCHYPSEAGIDHHKAFFDRLAGTSRLREMIMSGASLEGIMSESRQNREGFLPALLYP</sequence>
<dbReference type="PANTHER" id="PTHR42915">
    <property type="entry name" value="HYPOTHETICAL 460 KDA PROTEIN IN FEUA-SIGW INTERGENIC REGION [PRECURSOR]"/>
    <property type="match status" value="1"/>
</dbReference>
<dbReference type="AlphaFoldDB" id="A0A432AY96"/>
<evidence type="ECO:0000259" key="2">
    <source>
        <dbReference type="Pfam" id="PF20732"/>
    </source>
</evidence>
<dbReference type="InterPro" id="IPR008302">
    <property type="entry name" value="NamZ"/>
</dbReference>
<proteinExistence type="predicted"/>
<dbReference type="EMBL" id="RXYK01000001">
    <property type="protein sequence ID" value="RTY40082.1"/>
    <property type="molecule type" value="Genomic_DNA"/>
</dbReference>
<accession>A0A432AY96</accession>
<dbReference type="PIRSF" id="PIRSF016719">
    <property type="entry name" value="UCP016719"/>
    <property type="match status" value="1"/>
</dbReference>
<dbReference type="Gene3D" id="3.40.50.12170">
    <property type="entry name" value="Uncharacterised protein PF07075, DUF1343"/>
    <property type="match status" value="1"/>
</dbReference>
<dbReference type="PANTHER" id="PTHR42915:SF1">
    <property type="entry name" value="PEPTIDOGLYCAN BETA-N-ACETYLMURAMIDASE NAMZ"/>
    <property type="match status" value="1"/>
</dbReference>
<comment type="caution">
    <text evidence="3">The sequence shown here is derived from an EMBL/GenBank/DDBJ whole genome shotgun (WGS) entry which is preliminary data.</text>
</comment>
<dbReference type="Pfam" id="PF20732">
    <property type="entry name" value="NamZ_C"/>
    <property type="match status" value="1"/>
</dbReference>
<protein>
    <submittedName>
        <fullName evidence="3">DUF1343 domain-containing protein</fullName>
    </submittedName>
</protein>
<dbReference type="Pfam" id="PF07075">
    <property type="entry name" value="NamZ_N"/>
    <property type="match status" value="1"/>
</dbReference>
<reference evidence="3 4" key="1">
    <citation type="submission" date="2018-12" db="EMBL/GenBank/DDBJ databases">
        <authorList>
            <person name="Lunina O.N."/>
            <person name="Grouzdev D.S."/>
            <person name="Gorlenko V.M."/>
            <person name="Savvichev A.S."/>
        </authorList>
    </citation>
    <scope>NUCLEOTIDE SEQUENCE [LARGE SCALE GENOMIC DNA]</scope>
    <source>
        <strain evidence="3 4">BrKhr-17</strain>
    </source>
</reference>
<feature type="domain" description="Peptidoglycan beta-N-acetylmuramidase NamZ C-terminal" evidence="2">
    <location>
        <begin position="279"/>
        <end position="422"/>
    </location>
</feature>
<dbReference type="Proteomes" id="UP000279908">
    <property type="component" value="Unassembled WGS sequence"/>
</dbReference>
<dbReference type="Gene3D" id="3.90.1150.140">
    <property type="match status" value="1"/>
</dbReference>
<evidence type="ECO:0000313" key="4">
    <source>
        <dbReference type="Proteomes" id="UP000279908"/>
    </source>
</evidence>
<organism evidence="3 4">
    <name type="scientific">Chlorobium phaeovibrioides</name>
    <dbReference type="NCBI Taxonomy" id="1094"/>
    <lineage>
        <taxon>Bacteria</taxon>
        <taxon>Pseudomonadati</taxon>
        <taxon>Chlorobiota</taxon>
        <taxon>Chlorobiia</taxon>
        <taxon>Chlorobiales</taxon>
        <taxon>Chlorobiaceae</taxon>
        <taxon>Chlorobium/Pelodictyon group</taxon>
        <taxon>Chlorobium</taxon>
    </lineage>
</organism>